<evidence type="ECO:0000313" key="2">
    <source>
        <dbReference type="EnsemblMetazoa" id="GPAI020442-PA"/>
    </source>
</evidence>
<sequence length="139" mass="15557">MYHRDANDSCERCSVTSPESQTNKETLDKMRKALTALSSTTDLKPEKSKRLEELETTYTHRTTLLQAPKGGPGANSPRRKSQGTMVQLWKDPTLDSKIRESRTSNVRITAVYSVYGTNNERVISETIPNAVPNQSLSVE</sequence>
<reference evidence="3" key="1">
    <citation type="submission" date="2014-03" db="EMBL/GenBank/DDBJ databases">
        <authorList>
            <person name="Aksoy S."/>
            <person name="Warren W."/>
            <person name="Wilson R.K."/>
        </authorList>
    </citation>
    <scope>NUCLEOTIDE SEQUENCE [LARGE SCALE GENOMIC DNA]</scope>
    <source>
        <strain evidence="3">IAEA</strain>
    </source>
</reference>
<protein>
    <submittedName>
        <fullName evidence="2">Uncharacterized protein</fullName>
    </submittedName>
</protein>
<feature type="region of interest" description="Disordered" evidence="1">
    <location>
        <begin position="1"/>
        <end position="26"/>
    </location>
</feature>
<dbReference type="EnsemblMetazoa" id="GPAI020442-RA">
    <property type="protein sequence ID" value="GPAI020442-PA"/>
    <property type="gene ID" value="GPAI020442"/>
</dbReference>
<dbReference type="Proteomes" id="UP000092445">
    <property type="component" value="Unassembled WGS sequence"/>
</dbReference>
<proteinExistence type="predicted"/>
<organism evidence="2 3">
    <name type="scientific">Glossina pallidipes</name>
    <name type="common">Tsetse fly</name>
    <dbReference type="NCBI Taxonomy" id="7398"/>
    <lineage>
        <taxon>Eukaryota</taxon>
        <taxon>Metazoa</taxon>
        <taxon>Ecdysozoa</taxon>
        <taxon>Arthropoda</taxon>
        <taxon>Hexapoda</taxon>
        <taxon>Insecta</taxon>
        <taxon>Pterygota</taxon>
        <taxon>Neoptera</taxon>
        <taxon>Endopterygota</taxon>
        <taxon>Diptera</taxon>
        <taxon>Brachycera</taxon>
        <taxon>Muscomorpha</taxon>
        <taxon>Hippoboscoidea</taxon>
        <taxon>Glossinidae</taxon>
        <taxon>Glossina</taxon>
    </lineage>
</organism>
<evidence type="ECO:0000256" key="1">
    <source>
        <dbReference type="SAM" id="MobiDB-lite"/>
    </source>
</evidence>
<feature type="compositionally biased region" description="Polar residues" evidence="1">
    <location>
        <begin position="14"/>
        <end position="24"/>
    </location>
</feature>
<accession>A0A1A9ZNW9</accession>
<dbReference type="VEuPathDB" id="VectorBase:GPAI020442"/>
<name>A0A1A9ZNW9_GLOPL</name>
<evidence type="ECO:0000313" key="3">
    <source>
        <dbReference type="Proteomes" id="UP000092445"/>
    </source>
</evidence>
<reference evidence="2" key="2">
    <citation type="submission" date="2020-05" db="UniProtKB">
        <authorList>
            <consortium name="EnsemblMetazoa"/>
        </authorList>
    </citation>
    <scope>IDENTIFICATION</scope>
    <source>
        <strain evidence="2">IAEA</strain>
    </source>
</reference>
<feature type="compositionally biased region" description="Basic and acidic residues" evidence="1">
    <location>
        <begin position="1"/>
        <end position="11"/>
    </location>
</feature>
<keyword evidence="3" id="KW-1185">Reference proteome</keyword>
<dbReference type="AlphaFoldDB" id="A0A1A9ZNW9"/>
<feature type="region of interest" description="Disordered" evidence="1">
    <location>
        <begin position="64"/>
        <end position="90"/>
    </location>
</feature>